<proteinExistence type="inferred from homology"/>
<dbReference type="GO" id="GO:0033214">
    <property type="term" value="P:siderophore-iron import into cell"/>
    <property type="evidence" value="ECO:0007669"/>
    <property type="project" value="TreeGrafter"/>
</dbReference>
<evidence type="ECO:0000256" key="7">
    <source>
        <dbReference type="ARBA" id="ARBA00023237"/>
    </source>
</evidence>
<keyword evidence="10" id="KW-0732">Signal</keyword>
<dbReference type="Pfam" id="PF00593">
    <property type="entry name" value="TonB_dep_Rec_b-barrel"/>
    <property type="match status" value="1"/>
</dbReference>
<dbReference type="InterPro" id="IPR012910">
    <property type="entry name" value="Plug_dom"/>
</dbReference>
<protein>
    <submittedName>
        <fullName evidence="13">Fe(3+) dicitrate transport protein</fullName>
    </submittedName>
</protein>
<keyword evidence="2 8" id="KW-0813">Transport</keyword>
<accession>A0AAE3XKI9</accession>
<dbReference type="Pfam" id="PF13715">
    <property type="entry name" value="CarbopepD_reg_2"/>
    <property type="match status" value="1"/>
</dbReference>
<feature type="domain" description="TonB-dependent receptor-like beta-barrel" evidence="11">
    <location>
        <begin position="317"/>
        <end position="792"/>
    </location>
</feature>
<evidence type="ECO:0000259" key="11">
    <source>
        <dbReference type="Pfam" id="PF00593"/>
    </source>
</evidence>
<comment type="subcellular location">
    <subcellularLocation>
        <location evidence="1 8">Cell outer membrane</location>
        <topology evidence="1 8">Multi-pass membrane protein</topology>
    </subcellularLocation>
</comment>
<reference evidence="13" key="1">
    <citation type="submission" date="2023-07" db="EMBL/GenBank/DDBJ databases">
        <title>Genomic Encyclopedia of Type Strains, Phase IV (KMG-IV): sequencing the most valuable type-strain genomes for metagenomic binning, comparative biology and taxonomic classification.</title>
        <authorList>
            <person name="Goeker M."/>
        </authorList>
    </citation>
    <scope>NUCLEOTIDE SEQUENCE</scope>
    <source>
        <strain evidence="13">DSM 26174</strain>
    </source>
</reference>
<dbReference type="InterPro" id="IPR036942">
    <property type="entry name" value="Beta-barrel_TonB_sf"/>
</dbReference>
<sequence length="827" mass="93260">MKINIYRIIICLLAVFISTVSQAQSDLKIYGVVKSADGNNLANAEVFIKNSSSGTKTDSKGYYEIKRLTKGSYELAAFYMGMKSEMQKVTLQNVDVKLDFVLEEITQNLDAVNVTAEKEETFGVRRLNAVEGAAIYEAKKNEVLVMKDINANLATNNARQVFSKVAGLNIWESDGAGLQLEIGARGLNPKRTAEFNTRQNGYDISADPLGYPESYYTPPAEALQRVEVVRGAASLQYGPQFGGMINFVMKEGPEDKPAEVTARLTTGSYGLLNSFTSLGGKVGKLKHYSFYNYKQGGNFRANSDYEYHAGYTNLSYDISDKLSTGIDVTVMRYTAQQPGGLTDEQFEEDPTMVTRSRNWFDVAWNLFNWNIDYEFNDRLRLNSRTFMLLAHRKALGVLETGIDAGVGRTQRDLMWDEYNNWGNETRLIYQYSTFGHPSTLLVGTRYFSGDLHRRQGFGPDTEGADFWFDYEGINADILPPGDVKNDYRFPNKNFAAFAENIFFLHDKFSVTPGIRFESFKTNAEGYYYTIVENDRTGEIESVEKSDPESKTYPRQLILLGLGASYKPSETLELYGNFSQNYRAVNFNDFRVDNPNKEIDENIQDEKGYNVDLGLRGQLAGKLSFDISAFMLYYNNKIGNINQQSQRGSHSVNFVTNIGSSRNIGLETFFETDIISWLRSESASKLNIYSNFTILDARYVNVTKGSTDGDIEGNQVENVPPIIFRSGLSYAYRNFKLSYQFSYTAEHYTDAQNSGVLPASQGLVGPIPSYYVMDLSLKYKYNWLQVETGVNNLLDEMYFTRRADGYPGPGIIPANGRAFYFALQVKLP</sequence>
<keyword evidence="6 8" id="KW-0472">Membrane</keyword>
<dbReference type="PANTHER" id="PTHR30442">
    <property type="entry name" value="IRON III DICITRATE TRANSPORT PROTEIN FECA"/>
    <property type="match status" value="1"/>
</dbReference>
<dbReference type="GO" id="GO:0009279">
    <property type="term" value="C:cell outer membrane"/>
    <property type="evidence" value="ECO:0007669"/>
    <property type="project" value="UniProtKB-SubCell"/>
</dbReference>
<evidence type="ECO:0000256" key="3">
    <source>
        <dbReference type="ARBA" id="ARBA00022452"/>
    </source>
</evidence>
<evidence type="ECO:0000256" key="2">
    <source>
        <dbReference type="ARBA" id="ARBA00022448"/>
    </source>
</evidence>
<evidence type="ECO:0000313" key="13">
    <source>
        <dbReference type="EMBL" id="MDR6237683.1"/>
    </source>
</evidence>
<keyword evidence="7 8" id="KW-0998">Cell outer membrane</keyword>
<evidence type="ECO:0000256" key="4">
    <source>
        <dbReference type="ARBA" id="ARBA00022692"/>
    </source>
</evidence>
<dbReference type="Proteomes" id="UP001185092">
    <property type="component" value="Unassembled WGS sequence"/>
</dbReference>
<comment type="similarity">
    <text evidence="8 9">Belongs to the TonB-dependent receptor family.</text>
</comment>
<organism evidence="13 14">
    <name type="scientific">Aureibacter tunicatorum</name>
    <dbReference type="NCBI Taxonomy" id="866807"/>
    <lineage>
        <taxon>Bacteria</taxon>
        <taxon>Pseudomonadati</taxon>
        <taxon>Bacteroidota</taxon>
        <taxon>Cytophagia</taxon>
        <taxon>Cytophagales</taxon>
        <taxon>Persicobacteraceae</taxon>
        <taxon>Aureibacter</taxon>
    </lineage>
</organism>
<dbReference type="EMBL" id="JAVDQD010000001">
    <property type="protein sequence ID" value="MDR6237683.1"/>
    <property type="molecule type" value="Genomic_DNA"/>
</dbReference>
<dbReference type="InterPro" id="IPR039426">
    <property type="entry name" value="TonB-dep_rcpt-like"/>
</dbReference>
<dbReference type="PROSITE" id="PS52016">
    <property type="entry name" value="TONB_DEPENDENT_REC_3"/>
    <property type="match status" value="1"/>
</dbReference>
<dbReference type="RefSeq" id="WP_309937150.1">
    <property type="nucleotide sequence ID" value="NZ_AP025305.1"/>
</dbReference>
<feature type="domain" description="TonB-dependent receptor plug" evidence="12">
    <location>
        <begin position="143"/>
        <end position="240"/>
    </location>
</feature>
<evidence type="ECO:0000259" key="12">
    <source>
        <dbReference type="Pfam" id="PF07715"/>
    </source>
</evidence>
<comment type="caution">
    <text evidence="13">The sequence shown here is derived from an EMBL/GenBank/DDBJ whole genome shotgun (WGS) entry which is preliminary data.</text>
</comment>
<gene>
    <name evidence="13" type="ORF">HNQ88_000659</name>
</gene>
<dbReference type="InterPro" id="IPR008969">
    <property type="entry name" value="CarboxyPept-like_regulatory"/>
</dbReference>
<dbReference type="PANTHER" id="PTHR30442:SF0">
    <property type="entry name" value="FE(3+) DICITRATE TRANSPORT PROTEIN FECA"/>
    <property type="match status" value="1"/>
</dbReference>
<keyword evidence="4 8" id="KW-0812">Transmembrane</keyword>
<evidence type="ECO:0000256" key="1">
    <source>
        <dbReference type="ARBA" id="ARBA00004571"/>
    </source>
</evidence>
<dbReference type="AlphaFoldDB" id="A0AAE3XKI9"/>
<evidence type="ECO:0000256" key="9">
    <source>
        <dbReference type="RuleBase" id="RU003357"/>
    </source>
</evidence>
<dbReference type="Pfam" id="PF07715">
    <property type="entry name" value="Plug"/>
    <property type="match status" value="1"/>
</dbReference>
<feature type="chain" id="PRO_5041929609" evidence="10">
    <location>
        <begin position="24"/>
        <end position="827"/>
    </location>
</feature>
<evidence type="ECO:0000256" key="8">
    <source>
        <dbReference type="PROSITE-ProRule" id="PRU01360"/>
    </source>
</evidence>
<dbReference type="SUPFAM" id="SSF49464">
    <property type="entry name" value="Carboxypeptidase regulatory domain-like"/>
    <property type="match status" value="1"/>
</dbReference>
<evidence type="ECO:0000256" key="5">
    <source>
        <dbReference type="ARBA" id="ARBA00023077"/>
    </source>
</evidence>
<evidence type="ECO:0000256" key="6">
    <source>
        <dbReference type="ARBA" id="ARBA00023136"/>
    </source>
</evidence>
<evidence type="ECO:0000256" key="10">
    <source>
        <dbReference type="SAM" id="SignalP"/>
    </source>
</evidence>
<name>A0AAE3XKI9_9BACT</name>
<keyword evidence="5 9" id="KW-0798">TonB box</keyword>
<dbReference type="Gene3D" id="2.40.170.20">
    <property type="entry name" value="TonB-dependent receptor, beta-barrel domain"/>
    <property type="match status" value="1"/>
</dbReference>
<evidence type="ECO:0000313" key="14">
    <source>
        <dbReference type="Proteomes" id="UP001185092"/>
    </source>
</evidence>
<dbReference type="Gene3D" id="2.60.40.1120">
    <property type="entry name" value="Carboxypeptidase-like, regulatory domain"/>
    <property type="match status" value="1"/>
</dbReference>
<feature type="signal peptide" evidence="10">
    <location>
        <begin position="1"/>
        <end position="23"/>
    </location>
</feature>
<keyword evidence="14" id="KW-1185">Reference proteome</keyword>
<keyword evidence="3 8" id="KW-1134">Transmembrane beta strand</keyword>
<dbReference type="Gene3D" id="2.170.130.10">
    <property type="entry name" value="TonB-dependent receptor, plug domain"/>
    <property type="match status" value="1"/>
</dbReference>
<dbReference type="InterPro" id="IPR000531">
    <property type="entry name" value="Beta-barrel_TonB"/>
</dbReference>
<dbReference type="SUPFAM" id="SSF56935">
    <property type="entry name" value="Porins"/>
    <property type="match status" value="1"/>
</dbReference>
<dbReference type="InterPro" id="IPR037066">
    <property type="entry name" value="Plug_dom_sf"/>
</dbReference>